<proteinExistence type="predicted"/>
<dbReference type="InterPro" id="IPR058278">
    <property type="entry name" value="DUF7972"/>
</dbReference>
<protein>
    <recommendedName>
        <fullName evidence="5">Flagellar protein FlaJ</fullName>
    </recommendedName>
</protein>
<evidence type="ECO:0000313" key="3">
    <source>
        <dbReference type="EMBL" id="GAA0665022.1"/>
    </source>
</evidence>
<dbReference type="AlphaFoldDB" id="A0AAV3T6Z1"/>
<keyword evidence="2" id="KW-0472">Membrane</keyword>
<feature type="transmembrane region" description="Helical" evidence="2">
    <location>
        <begin position="73"/>
        <end position="95"/>
    </location>
</feature>
<organism evidence="3 4">
    <name type="scientific">Natronoarchaeum mannanilyticum</name>
    <dbReference type="NCBI Taxonomy" id="926360"/>
    <lineage>
        <taxon>Archaea</taxon>
        <taxon>Methanobacteriati</taxon>
        <taxon>Methanobacteriota</taxon>
        <taxon>Stenosarchaea group</taxon>
        <taxon>Halobacteria</taxon>
        <taxon>Halobacteriales</taxon>
        <taxon>Natronoarchaeaceae</taxon>
    </lineage>
</organism>
<dbReference type="Proteomes" id="UP001500420">
    <property type="component" value="Unassembled WGS sequence"/>
</dbReference>
<keyword evidence="2" id="KW-0812">Transmembrane</keyword>
<dbReference type="EMBL" id="BAAADV010000001">
    <property type="protein sequence ID" value="GAA0665022.1"/>
    <property type="molecule type" value="Genomic_DNA"/>
</dbReference>
<gene>
    <name evidence="3" type="ORF">GCM10009020_07500</name>
</gene>
<feature type="transmembrane region" description="Helical" evidence="2">
    <location>
        <begin position="260"/>
        <end position="279"/>
    </location>
</feature>
<evidence type="ECO:0000256" key="2">
    <source>
        <dbReference type="SAM" id="Phobius"/>
    </source>
</evidence>
<sequence length="353" mass="38162">MGSSAGDGSGASSEDFFGIRRKSRSRIVQWVLVDGDRLVVAACGAVLVCGLLLGLHAADAIAFANANSVTRMASGMIAGTFSLVTLVVSVNQLILSQEFSPAGEFRDRFGGVQTFRRDVADATGVPATPAEPTRMLELLVAAIRDSADELADAVDDHENEEYRELVGRYADNVTDEADRVADRLDRADVSAYDVLSAAVEYEESVQLYGARHLHNDADELSERESAAFDDLIEAFELFGTAQAHFKTIYLQRELTRFSQLTIYVGVPSILAASLIPLVYGDLGGMAIDVTFLPYVTALLATIVLAPVCLLAAYILRTATLTRRTAEIGPMVPQKDPDEGPFEVSYGRERNVDD</sequence>
<name>A0AAV3T6Z1_9EURY</name>
<feature type="transmembrane region" description="Helical" evidence="2">
    <location>
        <begin position="30"/>
        <end position="53"/>
    </location>
</feature>
<evidence type="ECO:0000256" key="1">
    <source>
        <dbReference type="SAM" id="MobiDB-lite"/>
    </source>
</evidence>
<reference evidence="3 4" key="1">
    <citation type="journal article" date="2019" name="Int. J. Syst. Evol. Microbiol.">
        <title>The Global Catalogue of Microorganisms (GCM) 10K type strain sequencing project: providing services to taxonomists for standard genome sequencing and annotation.</title>
        <authorList>
            <consortium name="The Broad Institute Genomics Platform"/>
            <consortium name="The Broad Institute Genome Sequencing Center for Infectious Disease"/>
            <person name="Wu L."/>
            <person name="Ma J."/>
        </authorList>
    </citation>
    <scope>NUCLEOTIDE SEQUENCE [LARGE SCALE GENOMIC DNA]</scope>
    <source>
        <strain evidence="3 4">JCM 16328</strain>
    </source>
</reference>
<comment type="caution">
    <text evidence="3">The sequence shown here is derived from an EMBL/GenBank/DDBJ whole genome shotgun (WGS) entry which is preliminary data.</text>
</comment>
<feature type="region of interest" description="Disordered" evidence="1">
    <location>
        <begin position="329"/>
        <end position="353"/>
    </location>
</feature>
<evidence type="ECO:0000313" key="4">
    <source>
        <dbReference type="Proteomes" id="UP001500420"/>
    </source>
</evidence>
<evidence type="ECO:0008006" key="5">
    <source>
        <dbReference type="Google" id="ProtNLM"/>
    </source>
</evidence>
<dbReference type="RefSeq" id="WP_343772533.1">
    <property type="nucleotide sequence ID" value="NZ_BAAADV010000001.1"/>
</dbReference>
<accession>A0AAV3T6Z1</accession>
<keyword evidence="2" id="KW-1133">Transmembrane helix</keyword>
<keyword evidence="4" id="KW-1185">Reference proteome</keyword>
<feature type="transmembrane region" description="Helical" evidence="2">
    <location>
        <begin position="291"/>
        <end position="315"/>
    </location>
</feature>
<dbReference type="Pfam" id="PF25927">
    <property type="entry name" value="DUF7972"/>
    <property type="match status" value="1"/>
</dbReference>